<proteinExistence type="predicted"/>
<evidence type="ECO:0000313" key="2">
    <source>
        <dbReference type="EMBL" id="OJG36692.1"/>
    </source>
</evidence>
<dbReference type="SUPFAM" id="SSF52266">
    <property type="entry name" value="SGNH hydrolase"/>
    <property type="match status" value="1"/>
</dbReference>
<comment type="caution">
    <text evidence="2">The sequence shown here is derived from an EMBL/GenBank/DDBJ whole genome shotgun (WGS) entry which is preliminary data.</text>
</comment>
<feature type="domain" description="SGNH hydrolase-type esterase" evidence="1">
    <location>
        <begin position="162"/>
        <end position="352"/>
    </location>
</feature>
<dbReference type="InterPro" id="IPR053140">
    <property type="entry name" value="GDSL_Rv0518-like"/>
</dbReference>
<dbReference type="EMBL" id="JXKM01000002">
    <property type="protein sequence ID" value="OJG36692.1"/>
    <property type="molecule type" value="Genomic_DNA"/>
</dbReference>
<evidence type="ECO:0000259" key="1">
    <source>
        <dbReference type="Pfam" id="PF13472"/>
    </source>
</evidence>
<dbReference type="Gene3D" id="3.40.50.1110">
    <property type="entry name" value="SGNH hydrolase"/>
    <property type="match status" value="1"/>
</dbReference>
<gene>
    <name evidence="2" type="ORF">RV00_GL001137</name>
</gene>
<organism evidence="2 3">
    <name type="scientific">Enterococcus devriesei</name>
    <dbReference type="NCBI Taxonomy" id="319970"/>
    <lineage>
        <taxon>Bacteria</taxon>
        <taxon>Bacillati</taxon>
        <taxon>Bacillota</taxon>
        <taxon>Bacilli</taxon>
        <taxon>Lactobacillales</taxon>
        <taxon>Enterococcaceae</taxon>
        <taxon>Enterococcus</taxon>
    </lineage>
</organism>
<dbReference type="PANTHER" id="PTHR43784:SF2">
    <property type="entry name" value="GDSL-LIKE LIPASE_ACYLHYDROLASE, PUTATIVE (AFU_ORTHOLOGUE AFUA_2G00820)-RELATED"/>
    <property type="match status" value="1"/>
</dbReference>
<accession>A0A1L8SXQ5</accession>
<reference evidence="2 3" key="1">
    <citation type="submission" date="2014-12" db="EMBL/GenBank/DDBJ databases">
        <title>Draft genome sequences of 29 type strains of Enterococci.</title>
        <authorList>
            <person name="Zhong Z."/>
            <person name="Sun Z."/>
            <person name="Liu W."/>
            <person name="Zhang W."/>
            <person name="Zhang H."/>
        </authorList>
    </citation>
    <scope>NUCLEOTIDE SEQUENCE [LARGE SCALE GENOMIC DNA]</scope>
    <source>
        <strain evidence="2 3">DSM 22802</strain>
    </source>
</reference>
<protein>
    <recommendedName>
        <fullName evidence="1">SGNH hydrolase-type esterase domain-containing protein</fullName>
    </recommendedName>
</protein>
<dbReference type="PANTHER" id="PTHR43784">
    <property type="entry name" value="GDSL-LIKE LIPASE/ACYLHYDROLASE, PUTATIVE (AFU_ORTHOLOGUE AFUA_2G00820)-RELATED"/>
    <property type="match status" value="1"/>
</dbReference>
<dbReference type="InterPro" id="IPR013830">
    <property type="entry name" value="SGNH_hydro"/>
</dbReference>
<dbReference type="AlphaFoldDB" id="A0A1L8SXQ5"/>
<dbReference type="STRING" id="319970.RV00_GL001137"/>
<dbReference type="Pfam" id="PF13472">
    <property type="entry name" value="Lipase_GDSL_2"/>
    <property type="match status" value="1"/>
</dbReference>
<sequence>MKVKRMEQIVWQQVFSNYHNLNYNLDKPQRLCFLHNTEGDQLRLEMTNQYDEQPLIVDRLRISGNAHFEQAVTVTSEGMATFNIPAFSKIWTDTVSFPIHAGKPLYVEITVHNQKGTINTLASSLDHHLVEVLDYEDDIQQNFYFGITTIQAETSSKMTIGFFGDSLTNQGYFSNQVATMLYEEYPNEVTTFNAGISGNRLLLAGNSESEWNESFGPAGVERFKVDVLEKSPQLVVSMIGINDLFHPGAGCPENELPTADALIKAIKKLSEVCSERGILFVPMTITPFKGAVNREISSWNPIKEAIRSTVNDFIRSYPHCIDIAARIEQTDDVASLQGLYDCGDHLHFSPDGAVVIGTAVFNVLKPLIDSAIKMEI</sequence>
<dbReference type="InterPro" id="IPR036514">
    <property type="entry name" value="SGNH_hydro_sf"/>
</dbReference>
<dbReference type="GO" id="GO:0016788">
    <property type="term" value="F:hydrolase activity, acting on ester bonds"/>
    <property type="evidence" value="ECO:0007669"/>
    <property type="project" value="InterPro"/>
</dbReference>
<name>A0A1L8SXQ5_9ENTE</name>
<dbReference type="Proteomes" id="UP000183700">
    <property type="component" value="Unassembled WGS sequence"/>
</dbReference>
<evidence type="ECO:0000313" key="3">
    <source>
        <dbReference type="Proteomes" id="UP000183700"/>
    </source>
</evidence>
<keyword evidence="3" id="KW-1185">Reference proteome</keyword>